<accession>C6XWQ7</accession>
<protein>
    <recommendedName>
        <fullName evidence="1">Thiol:disulfide interchange protein DsbD N-terminal domain-containing protein</fullName>
    </recommendedName>
</protein>
<dbReference type="HOGENOM" id="CLU_137864_0_0_10"/>
<dbReference type="Pfam" id="PF11412">
    <property type="entry name" value="DsbD_N"/>
    <property type="match status" value="1"/>
</dbReference>
<feature type="domain" description="Thiol:disulfide interchange protein DsbD N-terminal" evidence="1">
    <location>
        <begin position="36"/>
        <end position="140"/>
    </location>
</feature>
<reference evidence="2 3" key="1">
    <citation type="journal article" date="2009" name="Stand. Genomic Sci.">
        <title>Complete genome sequence of Pedobacter heparinus type strain (HIM 762-3).</title>
        <authorList>
            <person name="Han C."/>
            <person name="Spring S."/>
            <person name="Lapidus A."/>
            <person name="Del Rio T.G."/>
            <person name="Tice H."/>
            <person name="Copeland A."/>
            <person name="Cheng J.F."/>
            <person name="Lucas S."/>
            <person name="Chen F."/>
            <person name="Nolan M."/>
            <person name="Bruce D."/>
            <person name="Goodwin L."/>
            <person name="Pitluck S."/>
            <person name="Ivanova N."/>
            <person name="Mavromatis K."/>
            <person name="Mikhailova N."/>
            <person name="Pati A."/>
            <person name="Chen A."/>
            <person name="Palaniappan K."/>
            <person name="Land M."/>
            <person name="Hauser L."/>
            <person name="Chang Y.J."/>
            <person name="Jeffries C.C."/>
            <person name="Saunders E."/>
            <person name="Chertkov O."/>
            <person name="Brettin T."/>
            <person name="Goker M."/>
            <person name="Rohde M."/>
            <person name="Bristow J."/>
            <person name="Eisen J.A."/>
            <person name="Markowitz V."/>
            <person name="Hugenholtz P."/>
            <person name="Kyrpides N.C."/>
            <person name="Klenk H.P."/>
            <person name="Detter J.C."/>
        </authorList>
    </citation>
    <scope>NUCLEOTIDE SEQUENCE [LARGE SCALE GENOMIC DNA]</scope>
    <source>
        <strain evidence="3">ATCC 13125 / DSM 2366 / CIP 104194 / JCM 7457 / NBRC 12017 / NCIMB 9290 / NRRL B-14731 / HIM 762-3</strain>
    </source>
</reference>
<dbReference type="EMBL" id="CP001681">
    <property type="protein sequence ID" value="ACU04201.1"/>
    <property type="molecule type" value="Genomic_DNA"/>
</dbReference>
<organism evidence="2 3">
    <name type="scientific">Pedobacter heparinus (strain ATCC 13125 / DSM 2366 / CIP 104194 / JCM 7457 / NBRC 12017 / NCIMB 9290 / NRRL B-14731 / HIM 762-3)</name>
    <dbReference type="NCBI Taxonomy" id="485917"/>
    <lineage>
        <taxon>Bacteria</taxon>
        <taxon>Pseudomonadati</taxon>
        <taxon>Bacteroidota</taxon>
        <taxon>Sphingobacteriia</taxon>
        <taxon>Sphingobacteriales</taxon>
        <taxon>Sphingobacteriaceae</taxon>
        <taxon>Pedobacter</taxon>
    </lineage>
</organism>
<evidence type="ECO:0000313" key="3">
    <source>
        <dbReference type="Proteomes" id="UP000000852"/>
    </source>
</evidence>
<dbReference type="RefSeq" id="WP_015807815.1">
    <property type="nucleotide sequence ID" value="NC_013061.1"/>
</dbReference>
<proteinExistence type="predicted"/>
<dbReference type="AlphaFoldDB" id="C6XWQ7"/>
<dbReference type="InterPro" id="IPR028250">
    <property type="entry name" value="DsbDN"/>
</dbReference>
<evidence type="ECO:0000313" key="2">
    <source>
        <dbReference type="EMBL" id="ACU04201.1"/>
    </source>
</evidence>
<dbReference type="OrthoDB" id="767251at2"/>
<dbReference type="eggNOG" id="COG4232">
    <property type="taxonomic scope" value="Bacteria"/>
</dbReference>
<dbReference type="Proteomes" id="UP000000852">
    <property type="component" value="Chromosome"/>
</dbReference>
<evidence type="ECO:0000259" key="1">
    <source>
        <dbReference type="Pfam" id="PF11412"/>
    </source>
</evidence>
<dbReference type="Gene3D" id="2.60.40.1250">
    <property type="entry name" value="Thiol:disulfide interchange protein DsbD, N-terminal domain"/>
    <property type="match status" value="1"/>
</dbReference>
<sequence>MKNLVTILALLFYVHTAKSQMYSPVKWSYVAKKIGNNEAMLYIKGVIEQGWHVFSVNQPNGGPLRTSFAFKPSKDYSLAGKVMEPQPIRQHDKTFKIDIFYFEEAVIFQQKIKLINTNTTVSGKIEYMACTDGMCTPPLDIQFSIPIK</sequence>
<dbReference type="InterPro" id="IPR036929">
    <property type="entry name" value="DsbDN_sf"/>
</dbReference>
<dbReference type="STRING" id="485917.Phep_1994"/>
<name>C6XWQ7_PEDHD</name>
<dbReference type="KEGG" id="phe:Phep_1994"/>
<gene>
    <name evidence="2" type="ordered locus">Phep_1994</name>
</gene>
<keyword evidence="3" id="KW-1185">Reference proteome</keyword>